<reference evidence="5" key="1">
    <citation type="journal article" date="2019" name="Int. J. Syst. Evol. Microbiol.">
        <title>The Global Catalogue of Microorganisms (GCM) 10K type strain sequencing project: providing services to taxonomists for standard genome sequencing and annotation.</title>
        <authorList>
            <consortium name="The Broad Institute Genomics Platform"/>
            <consortium name="The Broad Institute Genome Sequencing Center for Infectious Disease"/>
            <person name="Wu L."/>
            <person name="Ma J."/>
        </authorList>
    </citation>
    <scope>NUCLEOTIDE SEQUENCE [LARGE SCALE GENOMIC DNA]</scope>
    <source>
        <strain evidence="5">JCM 16034</strain>
    </source>
</reference>
<evidence type="ECO:0000256" key="2">
    <source>
        <dbReference type="RuleBase" id="RU004508"/>
    </source>
</evidence>
<feature type="region of interest" description="Disordered" evidence="3">
    <location>
        <begin position="1"/>
        <end position="21"/>
    </location>
</feature>
<comment type="similarity">
    <text evidence="2">Belongs to the DegT/DnrJ/EryC1 family.</text>
</comment>
<name>A0ABP5NLA6_9MICC</name>
<comment type="caution">
    <text evidence="4">The sequence shown here is derived from an EMBL/GenBank/DDBJ whole genome shotgun (WGS) entry which is preliminary data.</text>
</comment>
<gene>
    <name evidence="4" type="ORF">GCM10009849_20670</name>
</gene>
<sequence length="417" mass="44004">MNAAQPVDAVEPVDVPQPQSSGAERINVMKPWMGREEGAAVAEVIASGWVAQGPRVAEFERAFADSVGVAEGVAVSSCTAALHLALAVAGVRPGDEVVVPSFSFIATANAARYLGARPVFADVDPLTGNLTEASISEAISGRTAAVVVVDQGGMPADVGPIAALCRPLGIAVVEDAACAAGSRYRGEPVGRAADAAAWSFHPRKLLTTGEGGMLTTPIRAWADRARRLRQHGASVPADVRHASVLAPEEEYGELGFNYRMTDLQAAVGLVQLGRLPEMVARRRELAAVYRAALSDLPGLRLSADPQHGQSNFQSLWLEVLPEFPVDRDGLLAALAQDGISARRGIMAAHRQPAFAGIAAGPDGGAALPLPNTERLTDSTLILPLYHELRRDELERVVDSIRRAAASSRGHTLRRRTV</sequence>
<evidence type="ECO:0000313" key="4">
    <source>
        <dbReference type="EMBL" id="GAA2200387.1"/>
    </source>
</evidence>
<keyword evidence="2" id="KW-0663">Pyridoxal phosphate</keyword>
<keyword evidence="5" id="KW-1185">Reference proteome</keyword>
<dbReference type="SUPFAM" id="SSF53383">
    <property type="entry name" value="PLP-dependent transferases"/>
    <property type="match status" value="1"/>
</dbReference>
<dbReference type="Proteomes" id="UP001500432">
    <property type="component" value="Unassembled WGS sequence"/>
</dbReference>
<proteinExistence type="inferred from homology"/>
<dbReference type="EMBL" id="BAAAQW010000005">
    <property type="protein sequence ID" value="GAA2200387.1"/>
    <property type="molecule type" value="Genomic_DNA"/>
</dbReference>
<dbReference type="PANTHER" id="PTHR30244">
    <property type="entry name" value="TRANSAMINASE"/>
    <property type="match status" value="1"/>
</dbReference>
<dbReference type="Gene3D" id="3.90.1150.10">
    <property type="entry name" value="Aspartate Aminotransferase, domain 1"/>
    <property type="match status" value="1"/>
</dbReference>
<dbReference type="GO" id="GO:0008483">
    <property type="term" value="F:transaminase activity"/>
    <property type="evidence" value="ECO:0007669"/>
    <property type="project" value="UniProtKB-KW"/>
</dbReference>
<organism evidence="4 5">
    <name type="scientific">Sinomonas flava</name>
    <dbReference type="NCBI Taxonomy" id="496857"/>
    <lineage>
        <taxon>Bacteria</taxon>
        <taxon>Bacillati</taxon>
        <taxon>Actinomycetota</taxon>
        <taxon>Actinomycetes</taxon>
        <taxon>Micrococcales</taxon>
        <taxon>Micrococcaceae</taxon>
        <taxon>Sinomonas</taxon>
    </lineage>
</organism>
<dbReference type="CDD" id="cd00616">
    <property type="entry name" value="AHBA_syn"/>
    <property type="match status" value="1"/>
</dbReference>
<accession>A0ABP5NLA6</accession>
<dbReference type="Pfam" id="PF01041">
    <property type="entry name" value="DegT_DnrJ_EryC1"/>
    <property type="match status" value="1"/>
</dbReference>
<dbReference type="InterPro" id="IPR015424">
    <property type="entry name" value="PyrdxlP-dep_Trfase"/>
</dbReference>
<keyword evidence="4" id="KW-0808">Transferase</keyword>
<dbReference type="InterPro" id="IPR015422">
    <property type="entry name" value="PyrdxlP-dep_Trfase_small"/>
</dbReference>
<dbReference type="InterPro" id="IPR015421">
    <property type="entry name" value="PyrdxlP-dep_Trfase_major"/>
</dbReference>
<evidence type="ECO:0000256" key="1">
    <source>
        <dbReference type="ARBA" id="ARBA00001933"/>
    </source>
</evidence>
<comment type="cofactor">
    <cofactor evidence="1">
        <name>pyridoxal 5'-phosphate</name>
        <dbReference type="ChEBI" id="CHEBI:597326"/>
    </cofactor>
</comment>
<protein>
    <submittedName>
        <fullName evidence="4">DegT/DnrJ/EryC1/StrS family aminotransferase</fullName>
    </submittedName>
</protein>
<dbReference type="Gene3D" id="3.40.640.10">
    <property type="entry name" value="Type I PLP-dependent aspartate aminotransferase-like (Major domain)"/>
    <property type="match status" value="1"/>
</dbReference>
<dbReference type="PIRSF" id="PIRSF000390">
    <property type="entry name" value="PLP_StrS"/>
    <property type="match status" value="1"/>
</dbReference>
<dbReference type="InterPro" id="IPR000653">
    <property type="entry name" value="DegT/StrS_aminotransferase"/>
</dbReference>
<evidence type="ECO:0000313" key="5">
    <source>
        <dbReference type="Proteomes" id="UP001500432"/>
    </source>
</evidence>
<evidence type="ECO:0000256" key="3">
    <source>
        <dbReference type="SAM" id="MobiDB-lite"/>
    </source>
</evidence>
<keyword evidence="4" id="KW-0032">Aminotransferase</keyword>
<dbReference type="PANTHER" id="PTHR30244:SF34">
    <property type="entry name" value="DTDP-4-AMINO-4,6-DIDEOXYGALACTOSE TRANSAMINASE"/>
    <property type="match status" value="1"/>
</dbReference>